<dbReference type="AlphaFoldDB" id="A0AAV4X5H0"/>
<proteinExistence type="predicted"/>
<accession>A0AAV4X5H0</accession>
<dbReference type="Proteomes" id="UP001054837">
    <property type="component" value="Unassembled WGS sequence"/>
</dbReference>
<comment type="caution">
    <text evidence="1">The sequence shown here is derived from an EMBL/GenBank/DDBJ whole genome shotgun (WGS) entry which is preliminary data.</text>
</comment>
<name>A0AAV4X5H0_9ARAC</name>
<reference evidence="1 3" key="1">
    <citation type="submission" date="2021-06" db="EMBL/GenBank/DDBJ databases">
        <title>Caerostris darwini draft genome.</title>
        <authorList>
            <person name="Kono N."/>
            <person name="Arakawa K."/>
        </authorList>
    </citation>
    <scope>NUCLEOTIDE SEQUENCE [LARGE SCALE GENOMIC DNA]</scope>
</reference>
<sequence>MNVTIVDEMSGWESVFLATMDKLQNNFIGNAGKLSRDVSISSTFLRSDITNSSLWHENEMENTLKETDLVFLVKILSTISCGYNRRNALKNIASHMKTGAVLIYIDNSSPADFTMVSSYLKCIYDSLRRRYYLQSRNKFNHNNVTRCHAEVKLFVKI</sequence>
<gene>
    <name evidence="2" type="primary">AVEN_15828_1</name>
    <name evidence="1" type="ORF">CDAR_231571</name>
    <name evidence="2" type="ORF">CDAR_231701</name>
</gene>
<protein>
    <submittedName>
        <fullName evidence="1">Uncharacterized protein</fullName>
    </submittedName>
</protein>
<organism evidence="1 3">
    <name type="scientific">Caerostris darwini</name>
    <dbReference type="NCBI Taxonomy" id="1538125"/>
    <lineage>
        <taxon>Eukaryota</taxon>
        <taxon>Metazoa</taxon>
        <taxon>Ecdysozoa</taxon>
        <taxon>Arthropoda</taxon>
        <taxon>Chelicerata</taxon>
        <taxon>Arachnida</taxon>
        <taxon>Araneae</taxon>
        <taxon>Araneomorphae</taxon>
        <taxon>Entelegynae</taxon>
        <taxon>Araneoidea</taxon>
        <taxon>Araneidae</taxon>
        <taxon>Caerostris</taxon>
    </lineage>
</organism>
<dbReference type="EMBL" id="BPLQ01015708">
    <property type="protein sequence ID" value="GIY90105.1"/>
    <property type="molecule type" value="Genomic_DNA"/>
</dbReference>
<evidence type="ECO:0000313" key="3">
    <source>
        <dbReference type="Proteomes" id="UP001054837"/>
    </source>
</evidence>
<dbReference type="EMBL" id="BPLQ01015708">
    <property type="protein sequence ID" value="GIY90086.1"/>
    <property type="molecule type" value="Genomic_DNA"/>
</dbReference>
<keyword evidence="3" id="KW-1185">Reference proteome</keyword>
<evidence type="ECO:0000313" key="2">
    <source>
        <dbReference type="EMBL" id="GIY90105.1"/>
    </source>
</evidence>
<evidence type="ECO:0000313" key="1">
    <source>
        <dbReference type="EMBL" id="GIY90086.1"/>
    </source>
</evidence>